<dbReference type="Gene3D" id="3.40.250.10">
    <property type="entry name" value="Rhodanese-like domain"/>
    <property type="match status" value="2"/>
</dbReference>
<feature type="domain" description="Rhodanese" evidence="4">
    <location>
        <begin position="33"/>
        <end position="127"/>
    </location>
</feature>
<keyword evidence="2" id="KW-0812">Transmembrane</keyword>
<gene>
    <name evidence="5" type="ORF">DFQ59_101831</name>
</gene>
<feature type="transmembrane region" description="Helical" evidence="2">
    <location>
        <begin position="291"/>
        <end position="311"/>
    </location>
</feature>
<comment type="caution">
    <text evidence="5">The sequence shown here is derived from an EMBL/GenBank/DDBJ whole genome shotgun (WGS) entry which is preliminary data.</text>
</comment>
<keyword evidence="3" id="KW-0732">Signal</keyword>
<accession>A0A369CLG3</accession>
<sequence>MGRSLHHGLLPALLLAVSGPVGAELVYVDAVPDPAAVVVVDTRPEPACLERSLDQARCLPTETFLGPQRRLASFRDIVWVLGTAGLRGDETVLVAGADPVRRDAVAALLHLAGQHRVEVLIPPLPQYLGTPGTAAGTGRPRGVLRDPIYTGQLREELMVLRDELARRLTAPGAPRLLDGRPVGEYWGERLRARRGGHLPGAELAPAAELRAALARGEKPLAAAGEVVAYGHEPLTGLAYLTLLRAGYGIDARLYPGGWREWADDGRLPADAVAYREPEPVETSGAPGAGPWAQALLTLAAALAAALFGYLLGRRRIT</sequence>
<dbReference type="Pfam" id="PF00581">
    <property type="entry name" value="Rhodanese"/>
    <property type="match status" value="1"/>
</dbReference>
<proteinExistence type="predicted"/>
<dbReference type="GO" id="GO:0004792">
    <property type="term" value="F:thiosulfate-cyanide sulfurtransferase activity"/>
    <property type="evidence" value="ECO:0007669"/>
    <property type="project" value="InterPro"/>
</dbReference>
<feature type="domain" description="Rhodanese" evidence="4">
    <location>
        <begin position="170"/>
        <end position="270"/>
    </location>
</feature>
<dbReference type="RefSeq" id="WP_147275164.1">
    <property type="nucleotide sequence ID" value="NZ_QPJY01000001.1"/>
</dbReference>
<feature type="chain" id="PRO_5016630306" description="Sulfurtransferase" evidence="3">
    <location>
        <begin position="24"/>
        <end position="317"/>
    </location>
</feature>
<evidence type="ECO:0000259" key="4">
    <source>
        <dbReference type="PROSITE" id="PS50206"/>
    </source>
</evidence>
<dbReference type="EMBL" id="QPJY01000001">
    <property type="protein sequence ID" value="RCX33526.1"/>
    <property type="molecule type" value="Genomic_DNA"/>
</dbReference>
<evidence type="ECO:0000256" key="2">
    <source>
        <dbReference type="SAM" id="Phobius"/>
    </source>
</evidence>
<keyword evidence="5" id="KW-0670">Pyruvate</keyword>
<evidence type="ECO:0000256" key="1">
    <source>
        <dbReference type="RuleBase" id="RU000507"/>
    </source>
</evidence>
<dbReference type="SMART" id="SM00450">
    <property type="entry name" value="RHOD"/>
    <property type="match status" value="2"/>
</dbReference>
<dbReference type="InterPro" id="IPR036873">
    <property type="entry name" value="Rhodanese-like_dom_sf"/>
</dbReference>
<dbReference type="Proteomes" id="UP000252707">
    <property type="component" value="Unassembled WGS sequence"/>
</dbReference>
<dbReference type="PROSITE" id="PS50206">
    <property type="entry name" value="RHODANESE_3"/>
    <property type="match status" value="2"/>
</dbReference>
<evidence type="ECO:0000256" key="3">
    <source>
        <dbReference type="SAM" id="SignalP"/>
    </source>
</evidence>
<keyword evidence="6" id="KW-1185">Reference proteome</keyword>
<dbReference type="OrthoDB" id="8561680at2"/>
<dbReference type="InterPro" id="IPR001763">
    <property type="entry name" value="Rhodanese-like_dom"/>
</dbReference>
<organism evidence="5 6">
    <name type="scientific">Thioalbus denitrificans</name>
    <dbReference type="NCBI Taxonomy" id="547122"/>
    <lineage>
        <taxon>Bacteria</taxon>
        <taxon>Pseudomonadati</taxon>
        <taxon>Pseudomonadota</taxon>
        <taxon>Gammaproteobacteria</taxon>
        <taxon>Chromatiales</taxon>
        <taxon>Ectothiorhodospiraceae</taxon>
        <taxon>Thioalbus</taxon>
    </lineage>
</organism>
<evidence type="ECO:0000313" key="5">
    <source>
        <dbReference type="EMBL" id="RCX33526.1"/>
    </source>
</evidence>
<keyword evidence="1 5" id="KW-0808">Transferase</keyword>
<dbReference type="PROSITE" id="PS00683">
    <property type="entry name" value="RHODANESE_2"/>
    <property type="match status" value="1"/>
</dbReference>
<protein>
    <recommendedName>
        <fullName evidence="1">Sulfurtransferase</fullName>
    </recommendedName>
</protein>
<dbReference type="AlphaFoldDB" id="A0A369CLG3"/>
<keyword evidence="2" id="KW-0472">Membrane</keyword>
<evidence type="ECO:0000313" key="6">
    <source>
        <dbReference type="Proteomes" id="UP000252707"/>
    </source>
</evidence>
<keyword evidence="2" id="KW-1133">Transmembrane helix</keyword>
<dbReference type="InterPro" id="IPR001307">
    <property type="entry name" value="Thiosulphate_STrfase_CS"/>
</dbReference>
<dbReference type="SUPFAM" id="SSF52821">
    <property type="entry name" value="Rhodanese/Cell cycle control phosphatase"/>
    <property type="match status" value="2"/>
</dbReference>
<reference evidence="5 6" key="1">
    <citation type="submission" date="2018-07" db="EMBL/GenBank/DDBJ databases">
        <title>Genomic Encyclopedia of Type Strains, Phase IV (KMG-IV): sequencing the most valuable type-strain genomes for metagenomic binning, comparative biology and taxonomic classification.</title>
        <authorList>
            <person name="Goeker M."/>
        </authorList>
    </citation>
    <scope>NUCLEOTIDE SEQUENCE [LARGE SCALE GENOMIC DNA]</scope>
    <source>
        <strain evidence="5 6">DSM 26407</strain>
    </source>
</reference>
<name>A0A369CLG3_9GAMM</name>
<feature type="signal peptide" evidence="3">
    <location>
        <begin position="1"/>
        <end position="23"/>
    </location>
</feature>